<name>A0A2T0VFT2_9MICO</name>
<dbReference type="OrthoDB" id="3366604at2"/>
<feature type="region of interest" description="Disordered" evidence="1">
    <location>
        <begin position="413"/>
        <end position="444"/>
    </location>
</feature>
<dbReference type="PANTHER" id="PTHR32027">
    <property type="entry name" value="CYTOSINE DEAMINASE"/>
    <property type="match status" value="1"/>
</dbReference>
<feature type="domain" description="Amidohydrolase 3" evidence="2">
    <location>
        <begin position="177"/>
        <end position="380"/>
    </location>
</feature>
<dbReference type="Gene3D" id="2.30.40.10">
    <property type="entry name" value="Urease, subunit C, domain 1"/>
    <property type="match status" value="1"/>
</dbReference>
<dbReference type="RefSeq" id="WP_106211341.1">
    <property type="nucleotide sequence ID" value="NZ_PVTL01000003.1"/>
</dbReference>
<feature type="compositionally biased region" description="Pro residues" evidence="1">
    <location>
        <begin position="435"/>
        <end position="444"/>
    </location>
</feature>
<keyword evidence="4" id="KW-1185">Reference proteome</keyword>
<dbReference type="Gene3D" id="3.20.20.140">
    <property type="entry name" value="Metal-dependent hydrolases"/>
    <property type="match status" value="1"/>
</dbReference>
<accession>A0A2T0VFT2</accession>
<dbReference type="InterPro" id="IPR032466">
    <property type="entry name" value="Metal_Hydrolase"/>
</dbReference>
<evidence type="ECO:0000259" key="2">
    <source>
        <dbReference type="Pfam" id="PF07969"/>
    </source>
</evidence>
<organism evidence="3 4">
    <name type="scientific">Glaciihabitans tibetensis</name>
    <dbReference type="NCBI Taxonomy" id="1266600"/>
    <lineage>
        <taxon>Bacteria</taxon>
        <taxon>Bacillati</taxon>
        <taxon>Actinomycetota</taxon>
        <taxon>Actinomycetes</taxon>
        <taxon>Micrococcales</taxon>
        <taxon>Microbacteriaceae</taxon>
        <taxon>Glaciihabitans</taxon>
    </lineage>
</organism>
<sequence>MNLPRPISLLRNATLPDGREVDVAIHGGVVTEVSPAGSAPSPVFAGSSAAGSSADGELDLEGYLLLPATADPHAHLDKARSWDAIRPPLGDLMSAIFSWREYTATMSEADVADRARTQALSMLRQGTTAIRSHVDILRGDDPLLASRALLRVRDELSGLMDIELVVLAGPDVPDAQVEAALDLGIDLVGGAPHLAADPLLDLRRLLAIAERRGAGVDLHTDESLAGPVTLEALALAVRGWNQNVSAGHCVRLGTMDTEDRTRVIAEVVASKVGIIANPITNLYLQGWDNPTATPRGLTAARELIDAGARFAAGADNVRDPFNPLGSGDALETTMLLVVAGHLTIDEAYTAVSSGAREVMALPAAGVFVGGRADLLAIAGSSLIEVVADAPAARMVFHNGLLVAVTSVESAVASPTAASPDTEPSHIESPATASPTTPPAVPIAL</sequence>
<protein>
    <submittedName>
        <fullName evidence="3">Cytosine deaminase</fullName>
    </submittedName>
</protein>
<dbReference type="InterPro" id="IPR011059">
    <property type="entry name" value="Metal-dep_hydrolase_composite"/>
</dbReference>
<reference evidence="3 4" key="1">
    <citation type="submission" date="2018-03" db="EMBL/GenBank/DDBJ databases">
        <title>Genomic Encyclopedia of Type Strains, Phase III (KMG-III): the genomes of soil and plant-associated and newly described type strains.</title>
        <authorList>
            <person name="Whitman W."/>
        </authorList>
    </citation>
    <scope>NUCLEOTIDE SEQUENCE [LARGE SCALE GENOMIC DNA]</scope>
    <source>
        <strain evidence="3 4">CGMCC 1.12484</strain>
    </source>
</reference>
<dbReference type="GO" id="GO:0016814">
    <property type="term" value="F:hydrolase activity, acting on carbon-nitrogen (but not peptide) bonds, in cyclic amidines"/>
    <property type="evidence" value="ECO:0007669"/>
    <property type="project" value="TreeGrafter"/>
</dbReference>
<evidence type="ECO:0000313" key="3">
    <source>
        <dbReference type="EMBL" id="PRY69077.1"/>
    </source>
</evidence>
<dbReference type="AlphaFoldDB" id="A0A2T0VFT2"/>
<evidence type="ECO:0000256" key="1">
    <source>
        <dbReference type="SAM" id="MobiDB-lite"/>
    </source>
</evidence>
<proteinExistence type="predicted"/>
<dbReference type="Proteomes" id="UP000237983">
    <property type="component" value="Unassembled WGS sequence"/>
</dbReference>
<evidence type="ECO:0000313" key="4">
    <source>
        <dbReference type="Proteomes" id="UP000237983"/>
    </source>
</evidence>
<gene>
    <name evidence="3" type="ORF">B0I08_103283</name>
</gene>
<dbReference type="EMBL" id="PVTL01000003">
    <property type="protein sequence ID" value="PRY69077.1"/>
    <property type="molecule type" value="Genomic_DNA"/>
</dbReference>
<dbReference type="SUPFAM" id="SSF51556">
    <property type="entry name" value="Metallo-dependent hydrolases"/>
    <property type="match status" value="1"/>
</dbReference>
<dbReference type="InterPro" id="IPR052349">
    <property type="entry name" value="Metallo-hydrolase_Enzymes"/>
</dbReference>
<comment type="caution">
    <text evidence="3">The sequence shown here is derived from an EMBL/GenBank/DDBJ whole genome shotgun (WGS) entry which is preliminary data.</text>
</comment>
<dbReference type="SUPFAM" id="SSF51338">
    <property type="entry name" value="Composite domain of metallo-dependent hydrolases"/>
    <property type="match status" value="1"/>
</dbReference>
<dbReference type="Pfam" id="PF07969">
    <property type="entry name" value="Amidohydro_3"/>
    <property type="match status" value="1"/>
</dbReference>
<dbReference type="InterPro" id="IPR013108">
    <property type="entry name" value="Amidohydro_3"/>
</dbReference>
<dbReference type="PANTHER" id="PTHR32027:SF9">
    <property type="entry name" value="BLL3847 PROTEIN"/>
    <property type="match status" value="1"/>
</dbReference>